<dbReference type="eggNOG" id="KOG2177">
    <property type="taxonomic scope" value="Eukaryota"/>
</dbReference>
<dbReference type="InterPro" id="IPR050952">
    <property type="entry name" value="TRIM-NHL_E3_ligases"/>
</dbReference>
<sequence>MVPTGAAGGPRGLHCSSDGLLFLTAGAATCVHVLDLEGRSICHLPCHTPRAGPFVPEDVAVTASGLVVVSDLVHGAVHALKHTAWDPQGHWVIAGTFPSPRGLAVDALGRFLVTDYVVGAVHIFKLGPTWEPRALPSVLGLEGPCWVGPGPEGGLAVSEEFGDVQLFGSACQPLGSLGTLTGHSFGHPAGVCSDSEGNIIVADEQRRKVILFPRAGPPICLLLEGLKRPLGVACVPQGRLVVADSGDNCIKVYQYLGELD</sequence>
<dbReference type="PANTHER" id="PTHR24104:SF53">
    <property type="match status" value="1"/>
</dbReference>
<dbReference type="InterPro" id="IPR011042">
    <property type="entry name" value="6-blade_b-propeller_TolB-like"/>
</dbReference>
<keyword evidence="1" id="KW-0677">Repeat</keyword>
<protein>
    <submittedName>
        <fullName evidence="3">NHL-repeat-containing protein 4</fullName>
    </submittedName>
</protein>
<dbReference type="Proteomes" id="UP000028990">
    <property type="component" value="Unassembled WGS sequence"/>
</dbReference>
<gene>
    <name evidence="3" type="ORF">H920_03805</name>
</gene>
<keyword evidence="4" id="KW-1185">Reference proteome</keyword>
<dbReference type="GO" id="GO:0043161">
    <property type="term" value="P:proteasome-mediated ubiquitin-dependent protein catabolic process"/>
    <property type="evidence" value="ECO:0007669"/>
    <property type="project" value="TreeGrafter"/>
</dbReference>
<dbReference type="GO" id="GO:0061630">
    <property type="term" value="F:ubiquitin protein ligase activity"/>
    <property type="evidence" value="ECO:0007669"/>
    <property type="project" value="TreeGrafter"/>
</dbReference>
<dbReference type="STRING" id="885580.ENSFDAP00000000775"/>
<evidence type="ECO:0000313" key="3">
    <source>
        <dbReference type="EMBL" id="KFO34777.1"/>
    </source>
</evidence>
<dbReference type="Gene3D" id="2.120.10.30">
    <property type="entry name" value="TolB, C-terminal domain"/>
    <property type="match status" value="2"/>
</dbReference>
<accession>A0A091DUN1</accession>
<dbReference type="PANTHER" id="PTHR24104">
    <property type="entry name" value="E3 UBIQUITIN-PROTEIN LIGASE NHLRC1-RELATED"/>
    <property type="match status" value="1"/>
</dbReference>
<dbReference type="Pfam" id="PF01436">
    <property type="entry name" value="NHL"/>
    <property type="match status" value="1"/>
</dbReference>
<dbReference type="AlphaFoldDB" id="A0A091DUN1"/>
<dbReference type="SUPFAM" id="SSF101898">
    <property type="entry name" value="NHL repeat"/>
    <property type="match status" value="1"/>
</dbReference>
<dbReference type="GO" id="GO:0000209">
    <property type="term" value="P:protein polyubiquitination"/>
    <property type="evidence" value="ECO:0007669"/>
    <property type="project" value="TreeGrafter"/>
</dbReference>
<dbReference type="OrthoDB" id="10020332at2759"/>
<feature type="repeat" description="NHL" evidence="2">
    <location>
        <begin position="226"/>
        <end position="256"/>
    </location>
</feature>
<evidence type="ECO:0000313" key="4">
    <source>
        <dbReference type="Proteomes" id="UP000028990"/>
    </source>
</evidence>
<evidence type="ECO:0000256" key="1">
    <source>
        <dbReference type="ARBA" id="ARBA00022737"/>
    </source>
</evidence>
<dbReference type="EMBL" id="KN121905">
    <property type="protein sequence ID" value="KFO34777.1"/>
    <property type="molecule type" value="Genomic_DNA"/>
</dbReference>
<evidence type="ECO:0000256" key="2">
    <source>
        <dbReference type="PROSITE-ProRule" id="PRU00504"/>
    </source>
</evidence>
<proteinExistence type="predicted"/>
<organism evidence="3 4">
    <name type="scientific">Fukomys damarensis</name>
    <name type="common">Damaraland mole rat</name>
    <name type="synonym">Cryptomys damarensis</name>
    <dbReference type="NCBI Taxonomy" id="885580"/>
    <lineage>
        <taxon>Eukaryota</taxon>
        <taxon>Metazoa</taxon>
        <taxon>Chordata</taxon>
        <taxon>Craniata</taxon>
        <taxon>Vertebrata</taxon>
        <taxon>Euteleostomi</taxon>
        <taxon>Mammalia</taxon>
        <taxon>Eutheria</taxon>
        <taxon>Euarchontoglires</taxon>
        <taxon>Glires</taxon>
        <taxon>Rodentia</taxon>
        <taxon>Hystricomorpha</taxon>
        <taxon>Bathyergidae</taxon>
        <taxon>Fukomys</taxon>
    </lineage>
</organism>
<name>A0A091DUN1_FUKDA</name>
<dbReference type="InterPro" id="IPR001258">
    <property type="entry name" value="NHL_repeat"/>
</dbReference>
<reference evidence="3 4" key="1">
    <citation type="submission" date="2013-11" db="EMBL/GenBank/DDBJ databases">
        <title>The Damaraland mole rat (Fukomys damarensis) genome and evolution of African mole rats.</title>
        <authorList>
            <person name="Gladyshev V.N."/>
            <person name="Fang X."/>
        </authorList>
    </citation>
    <scope>NUCLEOTIDE SEQUENCE [LARGE SCALE GENOMIC DNA]</scope>
    <source>
        <tissue evidence="3">Liver</tissue>
    </source>
</reference>
<dbReference type="PROSITE" id="PS51125">
    <property type="entry name" value="NHL"/>
    <property type="match status" value="1"/>
</dbReference>